<dbReference type="HAMAP" id="MF_01813">
    <property type="entry name" value="MenG_UbiE_methyltr"/>
    <property type="match status" value="1"/>
</dbReference>
<accession>L1IUK3</accession>
<comment type="function">
    <text evidence="6">Methyltransferase required for the conversion of 2-polyprenyl-6-methoxy-1,4-benzoquinol (DDMQH2) to 2-polyprenyl-3-methyl-6-methoxy-1,4-benzoquinol (DMQH2).</text>
</comment>
<feature type="binding site" evidence="6">
    <location>
        <position position="90"/>
    </location>
    <ligand>
        <name>S-adenosyl-L-methionine</name>
        <dbReference type="ChEBI" id="CHEBI:59789"/>
    </ligand>
</feature>
<dbReference type="InterPro" id="IPR029063">
    <property type="entry name" value="SAM-dependent_MTases_sf"/>
</dbReference>
<dbReference type="HOGENOM" id="CLU_037990_0_0_1"/>
<evidence type="ECO:0000256" key="5">
    <source>
        <dbReference type="ARBA" id="ARBA00046387"/>
    </source>
</evidence>
<dbReference type="GO" id="GO:0031314">
    <property type="term" value="C:extrinsic component of mitochondrial inner membrane"/>
    <property type="evidence" value="ECO:0007669"/>
    <property type="project" value="UniProtKB-UniRule"/>
</dbReference>
<reference evidence="7 9" key="1">
    <citation type="journal article" date="2012" name="Nature">
        <title>Algal genomes reveal evolutionary mosaicism and the fate of nucleomorphs.</title>
        <authorList>
            <consortium name="DOE Joint Genome Institute"/>
            <person name="Curtis B.A."/>
            <person name="Tanifuji G."/>
            <person name="Burki F."/>
            <person name="Gruber A."/>
            <person name="Irimia M."/>
            <person name="Maruyama S."/>
            <person name="Arias M.C."/>
            <person name="Ball S.G."/>
            <person name="Gile G.H."/>
            <person name="Hirakawa Y."/>
            <person name="Hopkins J.F."/>
            <person name="Kuo A."/>
            <person name="Rensing S.A."/>
            <person name="Schmutz J."/>
            <person name="Symeonidi A."/>
            <person name="Elias M."/>
            <person name="Eveleigh R.J."/>
            <person name="Herman E.K."/>
            <person name="Klute M.J."/>
            <person name="Nakayama T."/>
            <person name="Obornik M."/>
            <person name="Reyes-Prieto A."/>
            <person name="Armbrust E.V."/>
            <person name="Aves S.J."/>
            <person name="Beiko R.G."/>
            <person name="Coutinho P."/>
            <person name="Dacks J.B."/>
            <person name="Durnford D.G."/>
            <person name="Fast N.M."/>
            <person name="Green B.R."/>
            <person name="Grisdale C.J."/>
            <person name="Hempel F."/>
            <person name="Henrissat B."/>
            <person name="Hoppner M.P."/>
            <person name="Ishida K."/>
            <person name="Kim E."/>
            <person name="Koreny L."/>
            <person name="Kroth P.G."/>
            <person name="Liu Y."/>
            <person name="Malik S.B."/>
            <person name="Maier U.G."/>
            <person name="McRose D."/>
            <person name="Mock T."/>
            <person name="Neilson J.A."/>
            <person name="Onodera N.T."/>
            <person name="Poole A.M."/>
            <person name="Pritham E.J."/>
            <person name="Richards T.A."/>
            <person name="Rocap G."/>
            <person name="Roy S.W."/>
            <person name="Sarai C."/>
            <person name="Schaack S."/>
            <person name="Shirato S."/>
            <person name="Slamovits C.H."/>
            <person name="Spencer D.F."/>
            <person name="Suzuki S."/>
            <person name="Worden A.Z."/>
            <person name="Zauner S."/>
            <person name="Barry K."/>
            <person name="Bell C."/>
            <person name="Bharti A.K."/>
            <person name="Crow J.A."/>
            <person name="Grimwood J."/>
            <person name="Kramer R."/>
            <person name="Lindquist E."/>
            <person name="Lucas S."/>
            <person name="Salamov A."/>
            <person name="McFadden G.I."/>
            <person name="Lane C.E."/>
            <person name="Keeling P.J."/>
            <person name="Gray M.W."/>
            <person name="Grigoriev I.V."/>
            <person name="Archibald J.M."/>
        </authorList>
    </citation>
    <scope>NUCLEOTIDE SEQUENCE</scope>
    <source>
        <strain evidence="7 9">CCMP2712</strain>
    </source>
</reference>
<dbReference type="STRING" id="905079.L1IUK3"/>
<dbReference type="EnsemblProtists" id="EKX39525">
    <property type="protein sequence ID" value="EKX39525"/>
    <property type="gene ID" value="GUITHDRAFT_160012"/>
</dbReference>
<dbReference type="NCBIfam" id="TIGR01934">
    <property type="entry name" value="MenG_MenH_UbiE"/>
    <property type="match status" value="1"/>
</dbReference>
<dbReference type="PROSITE" id="PS51608">
    <property type="entry name" value="SAM_MT_UBIE"/>
    <property type="match status" value="1"/>
</dbReference>
<reference evidence="9" key="2">
    <citation type="submission" date="2012-11" db="EMBL/GenBank/DDBJ databases">
        <authorList>
            <person name="Kuo A."/>
            <person name="Curtis B.A."/>
            <person name="Tanifuji G."/>
            <person name="Burki F."/>
            <person name="Gruber A."/>
            <person name="Irimia M."/>
            <person name="Maruyama S."/>
            <person name="Arias M.C."/>
            <person name="Ball S.G."/>
            <person name="Gile G.H."/>
            <person name="Hirakawa Y."/>
            <person name="Hopkins J.F."/>
            <person name="Rensing S.A."/>
            <person name="Schmutz J."/>
            <person name="Symeonidi A."/>
            <person name="Elias M."/>
            <person name="Eveleigh R.J."/>
            <person name="Herman E.K."/>
            <person name="Klute M.J."/>
            <person name="Nakayama T."/>
            <person name="Obornik M."/>
            <person name="Reyes-Prieto A."/>
            <person name="Armbrust E.V."/>
            <person name="Aves S.J."/>
            <person name="Beiko R.G."/>
            <person name="Coutinho P."/>
            <person name="Dacks J.B."/>
            <person name="Durnford D.G."/>
            <person name="Fast N.M."/>
            <person name="Green B.R."/>
            <person name="Grisdale C."/>
            <person name="Hempe F."/>
            <person name="Henrissat B."/>
            <person name="Hoppner M.P."/>
            <person name="Ishida K.-I."/>
            <person name="Kim E."/>
            <person name="Koreny L."/>
            <person name="Kroth P.G."/>
            <person name="Liu Y."/>
            <person name="Malik S.-B."/>
            <person name="Maier U.G."/>
            <person name="McRose D."/>
            <person name="Mock T."/>
            <person name="Neilson J.A."/>
            <person name="Onodera N.T."/>
            <person name="Poole A.M."/>
            <person name="Pritham E.J."/>
            <person name="Richards T.A."/>
            <person name="Rocap G."/>
            <person name="Roy S.W."/>
            <person name="Sarai C."/>
            <person name="Schaack S."/>
            <person name="Shirato S."/>
            <person name="Slamovits C.H."/>
            <person name="Spencer D.F."/>
            <person name="Suzuki S."/>
            <person name="Worden A.Z."/>
            <person name="Zauner S."/>
            <person name="Barry K."/>
            <person name="Bell C."/>
            <person name="Bharti A.K."/>
            <person name="Crow J.A."/>
            <person name="Grimwood J."/>
            <person name="Kramer R."/>
            <person name="Lindquist E."/>
            <person name="Lucas S."/>
            <person name="Salamov A."/>
            <person name="McFadden G.I."/>
            <person name="Lane C.E."/>
            <person name="Keeling P.J."/>
            <person name="Gray M.W."/>
            <person name="Grigoriev I.V."/>
            <person name="Archibald J.M."/>
        </authorList>
    </citation>
    <scope>NUCLEOTIDE SEQUENCE</scope>
    <source>
        <strain evidence="9">CCMP2712</strain>
    </source>
</reference>
<dbReference type="PANTHER" id="PTHR43591:SF24">
    <property type="entry name" value="2-METHOXY-6-POLYPRENYL-1,4-BENZOQUINOL METHYLASE, MITOCHONDRIAL"/>
    <property type="match status" value="1"/>
</dbReference>
<dbReference type="UniPathway" id="UPA00232"/>
<dbReference type="FunFam" id="3.40.50.150:FF:000064">
    <property type="entry name" value="2-methoxy-6-polyprenyl-1,4-benzoquinol methylase, mitochondrial"/>
    <property type="match status" value="1"/>
</dbReference>
<dbReference type="GO" id="GO:0032259">
    <property type="term" value="P:methylation"/>
    <property type="evidence" value="ECO:0007669"/>
    <property type="project" value="UniProtKB-KW"/>
</dbReference>
<dbReference type="SUPFAM" id="SSF53335">
    <property type="entry name" value="S-adenosyl-L-methionine-dependent methyltransferases"/>
    <property type="match status" value="1"/>
</dbReference>
<name>L1IUK3_GUITC</name>
<keyword evidence="6" id="KW-0999">Mitochondrion inner membrane</keyword>
<keyword evidence="1 6" id="KW-0489">Methyltransferase</keyword>
<dbReference type="OMA" id="MNDVMSM"/>
<keyword evidence="3 6" id="KW-0831">Ubiquinone biosynthesis</keyword>
<feature type="binding site" evidence="6">
    <location>
        <begin position="122"/>
        <end position="123"/>
    </location>
    <ligand>
        <name>S-adenosyl-L-methionine</name>
        <dbReference type="ChEBI" id="CHEBI:59789"/>
    </ligand>
</feature>
<dbReference type="Pfam" id="PF01209">
    <property type="entry name" value="Ubie_methyltran"/>
    <property type="match status" value="1"/>
</dbReference>
<proteinExistence type="inferred from homology"/>
<evidence type="ECO:0000313" key="8">
    <source>
        <dbReference type="EnsemblProtists" id="EKX39525"/>
    </source>
</evidence>
<keyword evidence="4 6" id="KW-0949">S-adenosyl-L-methionine</keyword>
<dbReference type="EMBL" id="JH993039">
    <property type="protein sequence ID" value="EKX39525.1"/>
    <property type="molecule type" value="Genomic_DNA"/>
</dbReference>
<evidence type="ECO:0000313" key="7">
    <source>
        <dbReference type="EMBL" id="EKX39525.1"/>
    </source>
</evidence>
<protein>
    <recommendedName>
        <fullName evidence="6">2-methoxy-6-polyprenyl-1,4-benzoquinol methylase, mitochondrial</fullName>
        <ecNumber evidence="6">2.1.1.201</ecNumber>
    </recommendedName>
    <alternativeName>
        <fullName evidence="6">Ubiquinone biosynthesis methyltransferase COQ5</fullName>
    </alternativeName>
</protein>
<evidence type="ECO:0000256" key="6">
    <source>
        <dbReference type="HAMAP-Rule" id="MF_03191"/>
    </source>
</evidence>
<comment type="pathway">
    <text evidence="6">Cofactor biosynthesis; ubiquinone biosynthesis.</text>
</comment>
<dbReference type="PANTHER" id="PTHR43591">
    <property type="entry name" value="METHYLTRANSFERASE"/>
    <property type="match status" value="1"/>
</dbReference>
<keyword evidence="2 6" id="KW-0808">Transferase</keyword>
<evidence type="ECO:0000313" key="9">
    <source>
        <dbReference type="Proteomes" id="UP000011087"/>
    </source>
</evidence>
<dbReference type="CDD" id="cd02440">
    <property type="entry name" value="AdoMet_MTases"/>
    <property type="match status" value="1"/>
</dbReference>
<keyword evidence="6" id="KW-0472">Membrane</keyword>
<dbReference type="GeneID" id="17296238"/>
<comment type="similarity">
    <text evidence="6">Belongs to the class I-like SAM-binding methyltransferase superfamily. MenG/UbiE family.</text>
</comment>
<feature type="binding site" evidence="6">
    <location>
        <position position="57"/>
    </location>
    <ligand>
        <name>S-adenosyl-L-methionine</name>
        <dbReference type="ChEBI" id="CHEBI:59789"/>
    </ligand>
</feature>
<comment type="subcellular location">
    <subcellularLocation>
        <location evidence="6">Mitochondrion inner membrane</location>
        <topology evidence="6">Peripheral membrane protein</topology>
        <orientation evidence="6">Matrix side</orientation>
    </subcellularLocation>
</comment>
<reference evidence="8" key="3">
    <citation type="submission" date="2016-03" db="UniProtKB">
        <authorList>
            <consortium name="EnsemblProtists"/>
        </authorList>
    </citation>
    <scope>IDENTIFICATION</scope>
</reference>
<dbReference type="PaxDb" id="55529-EKX39525"/>
<dbReference type="InterPro" id="IPR004033">
    <property type="entry name" value="UbiE/COQ5_MeTrFase"/>
</dbReference>
<dbReference type="eggNOG" id="KOG1540">
    <property type="taxonomic scope" value="Eukaryota"/>
</dbReference>
<evidence type="ECO:0000256" key="1">
    <source>
        <dbReference type="ARBA" id="ARBA00022603"/>
    </source>
</evidence>
<sequence>MEDKAKMVGEVFSQVASKYDLMNDAMSGGMHRMWKDDFVAMLGPCRGMSIVDLAGGTGDISFRMIDALSSQRKIVGSAESAIDTHVTVCDINAEMLQEGRRRAKNDRPAVVDGISLQWVQGDAENLPFPDGSVDAVTIAFGLRNVSRTWKALSEINRILTKGGRFLCMEFSQVKDPLLRQAYDAYSFNVIPAMGGFLAGDPQPYQYLVESIRQFHDQETLADLMRDAGMKHVTYKNILGGVVAIHSGFRL</sequence>
<dbReference type="Proteomes" id="UP000011087">
    <property type="component" value="Unassembled WGS sequence"/>
</dbReference>
<dbReference type="InterPro" id="IPR023576">
    <property type="entry name" value="UbiE/COQ5_MeTrFase_CS"/>
</dbReference>
<evidence type="ECO:0000256" key="2">
    <source>
        <dbReference type="ARBA" id="ARBA00022679"/>
    </source>
</evidence>
<dbReference type="GO" id="GO:0008425">
    <property type="term" value="F:2-methoxy-6-polyprenyl-1,4-benzoquinol methyltransferase activity"/>
    <property type="evidence" value="ECO:0007669"/>
    <property type="project" value="UniProtKB-UniRule"/>
</dbReference>
<comment type="caution">
    <text evidence="6">Lacks conserved residue(s) required for the propagation of feature annotation.</text>
</comment>
<dbReference type="PROSITE" id="PS01183">
    <property type="entry name" value="UBIE_1"/>
    <property type="match status" value="1"/>
</dbReference>
<dbReference type="AlphaFoldDB" id="L1IUK3"/>
<dbReference type="OrthoDB" id="6329284at2759"/>
<keyword evidence="6" id="KW-0496">Mitochondrion</keyword>
<organism evidence="7">
    <name type="scientific">Guillardia theta (strain CCMP2712)</name>
    <name type="common">Cryptophyte</name>
    <dbReference type="NCBI Taxonomy" id="905079"/>
    <lineage>
        <taxon>Eukaryota</taxon>
        <taxon>Cryptophyceae</taxon>
        <taxon>Pyrenomonadales</taxon>
        <taxon>Geminigeraceae</taxon>
        <taxon>Guillardia</taxon>
    </lineage>
</organism>
<gene>
    <name evidence="7" type="ORF">GUITHDRAFT_160012</name>
</gene>
<dbReference type="KEGG" id="gtt:GUITHDRAFT_160012"/>
<evidence type="ECO:0000256" key="3">
    <source>
        <dbReference type="ARBA" id="ARBA00022688"/>
    </source>
</evidence>
<dbReference type="EC" id="2.1.1.201" evidence="6"/>
<dbReference type="RefSeq" id="XP_005826505.1">
    <property type="nucleotide sequence ID" value="XM_005826448.1"/>
</dbReference>
<comment type="catalytic activity">
    <reaction evidence="6">
        <text>a 2-methoxy-6-(all-trans-polyprenyl)benzene-1,4-diol + S-adenosyl-L-methionine = a 5-methoxy-2-methyl-3-(all-trans-polyprenyl)benzene-1,4-diol + S-adenosyl-L-homocysteine + H(+)</text>
        <dbReference type="Rhea" id="RHEA:28286"/>
        <dbReference type="Rhea" id="RHEA-COMP:10858"/>
        <dbReference type="Rhea" id="RHEA-COMP:10859"/>
        <dbReference type="ChEBI" id="CHEBI:15378"/>
        <dbReference type="ChEBI" id="CHEBI:57856"/>
        <dbReference type="ChEBI" id="CHEBI:59789"/>
        <dbReference type="ChEBI" id="CHEBI:84166"/>
        <dbReference type="ChEBI" id="CHEBI:84167"/>
        <dbReference type="EC" id="2.1.1.201"/>
    </reaction>
</comment>
<comment type="subunit">
    <text evidence="5">Component of a multi-subunit COQ enzyme complex, composed of at least COQ3, COQ4, COQ5, COQ6, COQ7 and COQ9. Interacts with PYURF; the interaction is direct, stabilizes COQ5 protein and associates PYURF with COQ enzyme complex.</text>
</comment>
<evidence type="ECO:0000256" key="4">
    <source>
        <dbReference type="ARBA" id="ARBA00022691"/>
    </source>
</evidence>
<keyword evidence="9" id="KW-1185">Reference proteome</keyword>
<dbReference type="Gene3D" id="3.40.50.150">
    <property type="entry name" value="Vaccinia Virus protein VP39"/>
    <property type="match status" value="1"/>
</dbReference>